<sequence>MSLWRMTVLLFVCIGALAACDRTAGRYPLSAGLSATIDINGTAHEMYVSKVTGKVAHISFYRRGTLSNHRKYYRGLFVTEAIDKSFHWINEFDSETVEALFPLRVGAETRFESRFRVVNQDIRGSIRVAMRVEDKTSVRIAGTEYEAFVIAIRQERTLKGGRTLTLYRQATYAPALGLSVRTVDREGESIYTTRILDLDRPRPPGRRNTLGTMVI</sequence>
<keyword evidence="3" id="KW-1185">Reference proteome</keyword>
<dbReference type="EMBL" id="SLXO01000007">
    <property type="protein sequence ID" value="TCP33529.1"/>
    <property type="molecule type" value="Genomic_DNA"/>
</dbReference>
<name>A0A4R2PE75_RHOSA</name>
<organism evidence="2 3">
    <name type="scientific">Rhodothalassium salexigens DSM 2132</name>
    <dbReference type="NCBI Taxonomy" id="1188247"/>
    <lineage>
        <taxon>Bacteria</taxon>
        <taxon>Pseudomonadati</taxon>
        <taxon>Pseudomonadota</taxon>
        <taxon>Alphaproteobacteria</taxon>
        <taxon>Rhodothalassiales</taxon>
        <taxon>Rhodothalassiaceae</taxon>
        <taxon>Rhodothalassium</taxon>
    </lineage>
</organism>
<feature type="chain" id="PRO_5020963752" description="DUF3108 domain-containing protein" evidence="1">
    <location>
        <begin position="19"/>
        <end position="215"/>
    </location>
</feature>
<dbReference type="AlphaFoldDB" id="A0A4R2PE75"/>
<evidence type="ECO:0000313" key="3">
    <source>
        <dbReference type="Proteomes" id="UP000295399"/>
    </source>
</evidence>
<dbReference type="Proteomes" id="UP000295399">
    <property type="component" value="Unassembled WGS sequence"/>
</dbReference>
<evidence type="ECO:0000256" key="1">
    <source>
        <dbReference type="SAM" id="SignalP"/>
    </source>
</evidence>
<accession>A0A4R2PE75</accession>
<gene>
    <name evidence="2" type="ORF">EV659_107141</name>
</gene>
<comment type="caution">
    <text evidence="2">The sequence shown here is derived from an EMBL/GenBank/DDBJ whole genome shotgun (WGS) entry which is preliminary data.</text>
</comment>
<feature type="signal peptide" evidence="1">
    <location>
        <begin position="1"/>
        <end position="18"/>
    </location>
</feature>
<proteinExistence type="predicted"/>
<reference evidence="2 3" key="1">
    <citation type="submission" date="2019-03" db="EMBL/GenBank/DDBJ databases">
        <title>Genomic Encyclopedia of Type Strains, Phase IV (KMG-IV): sequencing the most valuable type-strain genomes for metagenomic binning, comparative biology and taxonomic classification.</title>
        <authorList>
            <person name="Goeker M."/>
        </authorList>
    </citation>
    <scope>NUCLEOTIDE SEQUENCE [LARGE SCALE GENOMIC DNA]</scope>
    <source>
        <strain evidence="2 3">DSM 2132</strain>
    </source>
</reference>
<protein>
    <recommendedName>
        <fullName evidence="4">DUF3108 domain-containing protein</fullName>
    </recommendedName>
</protein>
<evidence type="ECO:0008006" key="4">
    <source>
        <dbReference type="Google" id="ProtNLM"/>
    </source>
</evidence>
<keyword evidence="1" id="KW-0732">Signal</keyword>
<dbReference type="PROSITE" id="PS51257">
    <property type="entry name" value="PROKAR_LIPOPROTEIN"/>
    <property type="match status" value="1"/>
</dbReference>
<dbReference type="InParanoid" id="A0A4R2PE75"/>
<evidence type="ECO:0000313" key="2">
    <source>
        <dbReference type="EMBL" id="TCP33529.1"/>
    </source>
</evidence>